<dbReference type="Proteomes" id="UP000010164">
    <property type="component" value="Unassembled WGS sequence"/>
</dbReference>
<dbReference type="InterPro" id="IPR007712">
    <property type="entry name" value="RelE/ParE_toxin"/>
</dbReference>
<dbReference type="eggNOG" id="COG3668">
    <property type="taxonomic scope" value="Bacteria"/>
</dbReference>
<accession>L0WAP2</accession>
<comment type="caution">
    <text evidence="4">The sequence shown here is derived from an EMBL/GenBank/DDBJ whole genome shotgun (WGS) entry which is preliminary data.</text>
</comment>
<evidence type="ECO:0000256" key="3">
    <source>
        <dbReference type="PIRNR" id="PIRNR029218"/>
    </source>
</evidence>
<dbReference type="EMBL" id="AMRJ01000032">
    <property type="protein sequence ID" value="EKF73162.1"/>
    <property type="molecule type" value="Genomic_DNA"/>
</dbReference>
<dbReference type="OrthoDB" id="516834at2"/>
<evidence type="ECO:0000256" key="2">
    <source>
        <dbReference type="ARBA" id="ARBA00022649"/>
    </source>
</evidence>
<dbReference type="InterPro" id="IPR028344">
    <property type="entry name" value="ParE1/4"/>
</dbReference>
<organism evidence="4 5">
    <name type="scientific">Alcanivorax hongdengensis A-11-3</name>
    <dbReference type="NCBI Taxonomy" id="1177179"/>
    <lineage>
        <taxon>Bacteria</taxon>
        <taxon>Pseudomonadati</taxon>
        <taxon>Pseudomonadota</taxon>
        <taxon>Gammaproteobacteria</taxon>
        <taxon>Oceanospirillales</taxon>
        <taxon>Alcanivoracaceae</taxon>
        <taxon>Alcanivorax</taxon>
    </lineage>
</organism>
<gene>
    <name evidence="4" type="ORF">A11A3_14857</name>
</gene>
<evidence type="ECO:0000313" key="4">
    <source>
        <dbReference type="EMBL" id="EKF73162.1"/>
    </source>
</evidence>
<dbReference type="RefSeq" id="WP_008930141.1">
    <property type="nucleotide sequence ID" value="NZ_AMRJ01000032.1"/>
</dbReference>
<dbReference type="PANTHER" id="PTHR33755:SF9">
    <property type="entry name" value="TOXIN PARE1"/>
    <property type="match status" value="1"/>
</dbReference>
<keyword evidence="5" id="KW-1185">Reference proteome</keyword>
<dbReference type="STRING" id="1177179.A11A3_14857"/>
<dbReference type="AlphaFoldDB" id="L0WAP2"/>
<keyword evidence="2" id="KW-1277">Toxin-antitoxin system</keyword>
<name>L0WAP2_9GAMM</name>
<dbReference type="PANTHER" id="PTHR33755">
    <property type="entry name" value="TOXIN PARE1-RELATED"/>
    <property type="match status" value="1"/>
</dbReference>
<proteinExistence type="inferred from homology"/>
<dbReference type="InterPro" id="IPR051803">
    <property type="entry name" value="TA_system_RelE-like_toxin"/>
</dbReference>
<evidence type="ECO:0000256" key="1">
    <source>
        <dbReference type="ARBA" id="ARBA00006226"/>
    </source>
</evidence>
<evidence type="ECO:0000313" key="5">
    <source>
        <dbReference type="Proteomes" id="UP000010164"/>
    </source>
</evidence>
<dbReference type="InterPro" id="IPR035093">
    <property type="entry name" value="RelE/ParE_toxin_dom_sf"/>
</dbReference>
<dbReference type="Gene3D" id="3.30.2310.20">
    <property type="entry name" value="RelE-like"/>
    <property type="match status" value="1"/>
</dbReference>
<dbReference type="PATRIC" id="fig|1177179.3.peg.2922"/>
<dbReference type="Pfam" id="PF05016">
    <property type="entry name" value="ParE_toxin"/>
    <property type="match status" value="1"/>
</dbReference>
<protein>
    <recommendedName>
        <fullName evidence="3">Toxin</fullName>
    </recommendedName>
</protein>
<reference evidence="4 5" key="1">
    <citation type="journal article" date="2012" name="J. Bacteriol.">
        <title>Genome Sequence of the Alkane-Degrading Bacterium Alcanivorax hongdengensis Type Strain A-11-3.</title>
        <authorList>
            <person name="Lai Q."/>
            <person name="Shao Z."/>
        </authorList>
    </citation>
    <scope>NUCLEOTIDE SEQUENCE [LARGE SCALE GENOMIC DNA]</scope>
    <source>
        <strain evidence="4 5">A-11-3</strain>
    </source>
</reference>
<dbReference type="PIRSF" id="PIRSF029218">
    <property type="entry name" value="ParE"/>
    <property type="match status" value="1"/>
</dbReference>
<sequence>MRYQFTNQARDDLKGIADYTLNTFGNAQAHRYLDAIEAACNALTTTPCKGPPRDNLIPGLRSLPCQSHVLFYTVSDSVITIIRVLHKHMDAGNRLRE</sequence>
<comment type="similarity">
    <text evidence="1 3">Belongs to the RelE toxin family.</text>
</comment>